<dbReference type="InterPro" id="IPR036291">
    <property type="entry name" value="NAD(P)-bd_dom_sf"/>
</dbReference>
<dbReference type="SUPFAM" id="SSF51735">
    <property type="entry name" value="NAD(P)-binding Rossmann-fold domains"/>
    <property type="match status" value="1"/>
</dbReference>
<evidence type="ECO:0008006" key="3">
    <source>
        <dbReference type="Google" id="ProtNLM"/>
    </source>
</evidence>
<protein>
    <recommendedName>
        <fullName evidence="3">Gfo/Idh/MocA-like oxidoreductase N-terminal domain-containing protein</fullName>
    </recommendedName>
</protein>
<dbReference type="Proteomes" id="UP000179588">
    <property type="component" value="Unassembled WGS sequence"/>
</dbReference>
<comment type="caution">
    <text evidence="1">The sequence shown here is derived from an EMBL/GenBank/DDBJ whole genome shotgun (WGS) entry which is preliminary data.</text>
</comment>
<accession>A0A1S1HUY7</accession>
<keyword evidence="2" id="KW-1185">Reference proteome</keyword>
<sequence>MNAHFLYLFGHLRLLEEQHNLISLNKAGIGLIGSSTHNSWYTEAILHSQHHCELKSVCSLDFPTHSASYFVRQKRKIEQLIEDDAVNTIIVTSIYSDELLKFIIRAAVDEGKHILVSNVPNYGTNELNELLKLAHYNDVNICLDNALYFSPQYDEIKSLLSNKNTLNTGLLRLSAHRQINKDDYLSHDKLRFFISGKISLLLSILPKFQFESLSVQYSRPFSFIEDGDVLIIHLKNKTGFLVSLELFFNTGNTSDQLSLTQGQHDLQFESFLISNNQNLIADENSLIIKQLDHFILNLHKANKIVITSQLIHVNTMTESILTHLTINQFI</sequence>
<proteinExistence type="predicted"/>
<name>A0A1S1HUY7_PROST</name>
<gene>
    <name evidence="1" type="ORF">A3Q29_11800</name>
</gene>
<evidence type="ECO:0000313" key="2">
    <source>
        <dbReference type="Proteomes" id="UP000179588"/>
    </source>
</evidence>
<dbReference type="AlphaFoldDB" id="A0A1S1HUY7"/>
<evidence type="ECO:0000313" key="1">
    <source>
        <dbReference type="EMBL" id="OHT25692.1"/>
    </source>
</evidence>
<dbReference type="EMBL" id="LVIE01000002">
    <property type="protein sequence ID" value="OHT25692.1"/>
    <property type="molecule type" value="Genomic_DNA"/>
</dbReference>
<reference evidence="1 2" key="1">
    <citation type="submission" date="2016-03" db="EMBL/GenBank/DDBJ databases">
        <title>Genome sequence of Providencia stuartii strain, isolated from the salivary glands of larval Lucilia sericata.</title>
        <authorList>
            <person name="Yuan Y."/>
            <person name="Zhang Y."/>
            <person name="Fu S."/>
            <person name="Crippen T.L."/>
            <person name="Visi D."/>
            <person name="Benbow M.E."/>
            <person name="Allen M."/>
            <person name="Tomberlin J.K."/>
            <person name="Sze S.-H."/>
            <person name="Tarone A.M."/>
        </authorList>
    </citation>
    <scope>NUCLEOTIDE SEQUENCE [LARGE SCALE GENOMIC DNA]</scope>
    <source>
        <strain evidence="1 2">Crippen</strain>
    </source>
</reference>
<dbReference type="RefSeq" id="WP_070925111.1">
    <property type="nucleotide sequence ID" value="NZ_CANMXG010000003.1"/>
</dbReference>
<organism evidence="1 2">
    <name type="scientific">Providencia stuartii</name>
    <dbReference type="NCBI Taxonomy" id="588"/>
    <lineage>
        <taxon>Bacteria</taxon>
        <taxon>Pseudomonadati</taxon>
        <taxon>Pseudomonadota</taxon>
        <taxon>Gammaproteobacteria</taxon>
        <taxon>Enterobacterales</taxon>
        <taxon>Morganellaceae</taxon>
        <taxon>Providencia</taxon>
    </lineage>
</organism>
<dbReference type="Gene3D" id="3.40.50.720">
    <property type="entry name" value="NAD(P)-binding Rossmann-like Domain"/>
    <property type="match status" value="1"/>
</dbReference>